<keyword evidence="9" id="KW-1185">Reference proteome</keyword>
<evidence type="ECO:0000256" key="1">
    <source>
        <dbReference type="ARBA" id="ARBA00004749"/>
    </source>
</evidence>
<evidence type="ECO:0000256" key="4">
    <source>
        <dbReference type="ARBA" id="ARBA00022741"/>
    </source>
</evidence>
<feature type="region of interest" description="Disordered" evidence="6">
    <location>
        <begin position="460"/>
        <end position="486"/>
    </location>
</feature>
<keyword evidence="4" id="KW-0547">Nucleotide-binding</keyword>
<reference evidence="8" key="1">
    <citation type="submission" date="2018-11" db="EMBL/GenBank/DDBJ databases">
        <authorList>
            <person name="Alioto T."/>
            <person name="Alioto T."/>
        </authorList>
    </citation>
    <scope>NUCLEOTIDE SEQUENCE</scope>
</reference>
<dbReference type="InterPro" id="IPR051409">
    <property type="entry name" value="Atypical_kinase_ADCK"/>
</dbReference>
<keyword evidence="3" id="KW-0808">Transferase</keyword>
<dbReference type="Pfam" id="PF03109">
    <property type="entry name" value="ABC1"/>
    <property type="match status" value="1"/>
</dbReference>
<dbReference type="PANTHER" id="PTHR43851">
    <property type="match status" value="1"/>
</dbReference>
<keyword evidence="5" id="KW-0067">ATP-binding</keyword>
<gene>
    <name evidence="8" type="ORF">MGAL_10B003965</name>
</gene>
<dbReference type="SUPFAM" id="SSF56112">
    <property type="entry name" value="Protein kinase-like (PK-like)"/>
    <property type="match status" value="1"/>
</dbReference>
<dbReference type="CDD" id="cd13970">
    <property type="entry name" value="ABC1_ADCK3"/>
    <property type="match status" value="1"/>
</dbReference>
<dbReference type="GO" id="GO:0016301">
    <property type="term" value="F:kinase activity"/>
    <property type="evidence" value="ECO:0007669"/>
    <property type="project" value="UniProtKB-KW"/>
</dbReference>
<evidence type="ECO:0000313" key="8">
    <source>
        <dbReference type="EMBL" id="VDI26937.1"/>
    </source>
</evidence>
<evidence type="ECO:0000256" key="2">
    <source>
        <dbReference type="ARBA" id="ARBA00009670"/>
    </source>
</evidence>
<comment type="similarity">
    <text evidence="2">Belongs to the protein kinase superfamily. ADCK protein kinase family.</text>
</comment>
<evidence type="ECO:0000259" key="7">
    <source>
        <dbReference type="Pfam" id="PF03109"/>
    </source>
</evidence>
<comment type="pathway">
    <text evidence="1">Cofactor biosynthesis; ubiquinone biosynthesis.</text>
</comment>
<name>A0A8B6E1U6_MYTGA</name>
<dbReference type="OrthoDB" id="201153at2759"/>
<proteinExistence type="inferred from homology"/>
<evidence type="ECO:0000256" key="6">
    <source>
        <dbReference type="SAM" id="MobiDB-lite"/>
    </source>
</evidence>
<dbReference type="GO" id="GO:0005524">
    <property type="term" value="F:ATP binding"/>
    <property type="evidence" value="ECO:0007669"/>
    <property type="project" value="UniProtKB-KW"/>
</dbReference>
<dbReference type="InterPro" id="IPR011009">
    <property type="entry name" value="Kinase-like_dom_sf"/>
</dbReference>
<dbReference type="GO" id="GO:0006744">
    <property type="term" value="P:ubiquinone biosynthetic process"/>
    <property type="evidence" value="ECO:0007669"/>
    <property type="project" value="TreeGrafter"/>
</dbReference>
<sequence length="948" mass="106879">MPSLSRFKEQQRYVTNKLKEAIPRHIFYVTHNNSFKIKLCYRLNKTLKISEAVNSPEMADDVYGNVASKDLYKQSMSVILRKCFKCVKYSHSRNQCNVETDNCDKFIFLMSNDAIQPSLAKTLYQMFYIRECCLISHKKTSPLGDNSGQIKVLALSFFIIKYILLFQVLGLELHLYQLVKHYLFFRDMSKDQNYSIVGGVSVLISIFNDSNLKKLLVRFSAKRCVAMALGYILAISDSRKSDLVGFIRGLESITKALIETQGGEVQQAWKNSTLRPIVKDLTVKSEEVFSDAVSKQPELQQSVQDKIALMATQAKTVLEMARSQTSTGSRFMNPKSEELFDDFDLSDVPGEMLFAEQSIGMKNETKDQKLYTAPFKEVHIKGVGHEQPNKDPLHNINSATVESSPNPVSQFISPVSSEKEINIKGSKLDGVTVDPFANVSAAAIDLNTVESAKVEGLKEPEISSATTEKTKSVPPKPLASSQKRTVNLASPKLSERAKERRVPASRIGRLMNYGALTAGLGMGALAEQTRRTLGISQNGGVTAGAILDKSNPFLTEANAERIVNTLCRVRGAALKLGQMLSIQDNSLINPEITKIFDRVRQSADFMPTWQMMKVLRRELGNDWQDKLESFDEKPFAAASIGQVHKGVLHDGREVAIKIQYPGVAKSINSDINNLMSVINIYNILPKGLYVENVMEVAKIELAWEVDYVREAECGRKFKNFLADNDSFYVPEVINELSTKEILTTEYVEGLPLDQCVDLDQETRNKIGQNLLYLTLTELFEWRFMQTDPNWSNFFYDPKTDKVILLDFGATREFHKKFVDDYIRIIKSARDQDRDGILKWSQATGFLTGYETKIMEKAHIESVMILGRAFASKGPFDFGKQSTASQIQDQIPVMAKHRLTPPPEETYSLHRKMAGSFLLCAKLECQVDCATLFDQIWDNYQFGTIETEL</sequence>
<dbReference type="InterPro" id="IPR004147">
    <property type="entry name" value="ABC1_dom"/>
</dbReference>
<comment type="caution">
    <text evidence="8">The sequence shown here is derived from an EMBL/GenBank/DDBJ whole genome shotgun (WGS) entry which is preliminary data.</text>
</comment>
<evidence type="ECO:0000256" key="5">
    <source>
        <dbReference type="ARBA" id="ARBA00022840"/>
    </source>
</evidence>
<dbReference type="Proteomes" id="UP000596742">
    <property type="component" value="Unassembled WGS sequence"/>
</dbReference>
<dbReference type="PANTHER" id="PTHR43851:SF3">
    <property type="entry name" value="COENZYME Q8"/>
    <property type="match status" value="1"/>
</dbReference>
<keyword evidence="8" id="KW-0418">Kinase</keyword>
<protein>
    <submittedName>
        <fullName evidence="8">AarF domain-containing kinase</fullName>
    </submittedName>
</protein>
<dbReference type="InterPro" id="IPR034646">
    <property type="entry name" value="ADCK3_dom"/>
</dbReference>
<feature type="domain" description="ABC1 atypical kinase-like" evidence="7">
    <location>
        <begin position="599"/>
        <end position="838"/>
    </location>
</feature>
<evidence type="ECO:0000313" key="9">
    <source>
        <dbReference type="Proteomes" id="UP000596742"/>
    </source>
</evidence>
<dbReference type="AlphaFoldDB" id="A0A8B6E1U6"/>
<evidence type="ECO:0000256" key="3">
    <source>
        <dbReference type="ARBA" id="ARBA00022679"/>
    </source>
</evidence>
<dbReference type="EMBL" id="UYJE01004301">
    <property type="protein sequence ID" value="VDI26937.1"/>
    <property type="molecule type" value="Genomic_DNA"/>
</dbReference>
<accession>A0A8B6E1U6</accession>
<organism evidence="8 9">
    <name type="scientific">Mytilus galloprovincialis</name>
    <name type="common">Mediterranean mussel</name>
    <dbReference type="NCBI Taxonomy" id="29158"/>
    <lineage>
        <taxon>Eukaryota</taxon>
        <taxon>Metazoa</taxon>
        <taxon>Spiralia</taxon>
        <taxon>Lophotrochozoa</taxon>
        <taxon>Mollusca</taxon>
        <taxon>Bivalvia</taxon>
        <taxon>Autobranchia</taxon>
        <taxon>Pteriomorphia</taxon>
        <taxon>Mytilida</taxon>
        <taxon>Mytiloidea</taxon>
        <taxon>Mytilidae</taxon>
        <taxon>Mytilinae</taxon>
        <taxon>Mytilus</taxon>
    </lineage>
</organism>